<dbReference type="PIRSF" id="PIRSF005461">
    <property type="entry name" value="23S_rRNA_mtase"/>
    <property type="match status" value="1"/>
</dbReference>
<evidence type="ECO:0000259" key="8">
    <source>
        <dbReference type="Pfam" id="PF01728"/>
    </source>
</evidence>
<keyword evidence="3" id="KW-0489">Methyltransferase</keyword>
<evidence type="ECO:0000256" key="2">
    <source>
        <dbReference type="ARBA" id="ARBA00022552"/>
    </source>
</evidence>
<dbReference type="InterPro" id="IPR050082">
    <property type="entry name" value="RNA_methyltr_RlmE"/>
</dbReference>
<dbReference type="InterPro" id="IPR002877">
    <property type="entry name" value="RNA_MeTrfase_FtsJ_dom"/>
</dbReference>
<accession>A0AAV8UPN6</accession>
<dbReference type="PANTHER" id="PTHR10920">
    <property type="entry name" value="RIBOSOMAL RNA METHYLTRANSFERASE"/>
    <property type="match status" value="1"/>
</dbReference>
<dbReference type="InterPro" id="IPR029063">
    <property type="entry name" value="SAM-dependent_MTases_sf"/>
</dbReference>
<evidence type="ECO:0000256" key="1">
    <source>
        <dbReference type="ARBA" id="ARBA00009258"/>
    </source>
</evidence>
<comment type="caution">
    <text evidence="9">The sequence shown here is derived from an EMBL/GenBank/DDBJ whole genome shotgun (WGS) entry which is preliminary data.</text>
</comment>
<sequence length="244" mass="27385">MRLAAGLLELRARSLGNGQAIRHVSKWAPWEDHYTQLAVRERMRSRAAYKLAQMQKSTGMLGRRSFVLDLGAAPGGWTLAAKRFVDTDPSTSWDSKAEASREGTSAGYGKIVAIDLLRVEEIPGVTFIQQDLLDAAAVEQKIKNLLRHRQHFDVVLSDMAPSTTGDKQRDHFKIIRLVESALQIAISFLPPSGGAFLAKIFRGSEERDFLDKLRRSFTKVKTIKPQASRKQANEIYVYCEGRKQ</sequence>
<dbReference type="AlphaFoldDB" id="A0AAV8UPN6"/>
<evidence type="ECO:0000313" key="9">
    <source>
        <dbReference type="EMBL" id="KAJ8904519.1"/>
    </source>
</evidence>
<dbReference type="CDD" id="cd02440">
    <property type="entry name" value="AdoMet_MTases"/>
    <property type="match status" value="1"/>
</dbReference>
<evidence type="ECO:0000256" key="6">
    <source>
        <dbReference type="ARBA" id="ARBA00041184"/>
    </source>
</evidence>
<dbReference type="Gene3D" id="3.40.50.150">
    <property type="entry name" value="Vaccinia Virus protein VP39"/>
    <property type="match status" value="1"/>
</dbReference>
<dbReference type="Pfam" id="PF01728">
    <property type="entry name" value="FtsJ"/>
    <property type="match status" value="1"/>
</dbReference>
<protein>
    <recommendedName>
        <fullName evidence="6">rRNA methyltransferase 2, mitochondrial</fullName>
    </recommendedName>
</protein>
<keyword evidence="5 7" id="KW-0949">S-adenosyl-L-methionine</keyword>
<feature type="active site" description="Proton acceptor" evidence="7">
    <location>
        <position position="199"/>
    </location>
</feature>
<evidence type="ECO:0000313" key="10">
    <source>
        <dbReference type="Proteomes" id="UP001157974"/>
    </source>
</evidence>
<evidence type="ECO:0000256" key="5">
    <source>
        <dbReference type="ARBA" id="ARBA00022691"/>
    </source>
</evidence>
<gene>
    <name evidence="9" type="ORF">NDN08_001037</name>
</gene>
<feature type="domain" description="Ribosomal RNA methyltransferase FtsJ" evidence="8">
    <location>
        <begin position="44"/>
        <end position="242"/>
    </location>
</feature>
<dbReference type="SUPFAM" id="SSF53335">
    <property type="entry name" value="S-adenosyl-L-methionine-dependent methyltransferases"/>
    <property type="match status" value="1"/>
</dbReference>
<dbReference type="EMBL" id="JAMWBK010000005">
    <property type="protein sequence ID" value="KAJ8904519.1"/>
    <property type="molecule type" value="Genomic_DNA"/>
</dbReference>
<proteinExistence type="inferred from homology"/>
<dbReference type="PANTHER" id="PTHR10920:SF18">
    <property type="entry name" value="RRNA METHYLTRANSFERASE 2, MITOCHONDRIAL"/>
    <property type="match status" value="1"/>
</dbReference>
<comment type="similarity">
    <text evidence="1">Belongs to the class I-like SAM-binding methyltransferase superfamily. RNA methyltransferase RlmE family.</text>
</comment>
<dbReference type="GO" id="GO:0008650">
    <property type="term" value="F:rRNA (uridine-2'-O-)-methyltransferase activity"/>
    <property type="evidence" value="ECO:0007669"/>
    <property type="project" value="TreeGrafter"/>
</dbReference>
<dbReference type="Proteomes" id="UP001157974">
    <property type="component" value="Unassembled WGS sequence"/>
</dbReference>
<reference evidence="9 10" key="1">
    <citation type="journal article" date="2023" name="Nat. Commun.">
        <title>Origin of minicircular mitochondrial genomes in red algae.</title>
        <authorList>
            <person name="Lee Y."/>
            <person name="Cho C.H."/>
            <person name="Lee Y.M."/>
            <person name="Park S.I."/>
            <person name="Yang J.H."/>
            <person name="West J.A."/>
            <person name="Bhattacharya D."/>
            <person name="Yoon H.S."/>
        </authorList>
    </citation>
    <scope>NUCLEOTIDE SEQUENCE [LARGE SCALE GENOMIC DNA]</scope>
    <source>
        <strain evidence="9 10">CCMP1338</strain>
        <tissue evidence="9">Whole cell</tissue>
    </source>
</reference>
<evidence type="ECO:0000256" key="3">
    <source>
        <dbReference type="ARBA" id="ARBA00022603"/>
    </source>
</evidence>
<dbReference type="HAMAP" id="MF_01547">
    <property type="entry name" value="RNA_methyltr_E"/>
    <property type="match status" value="1"/>
</dbReference>
<name>A0AAV8UPN6_9RHOD</name>
<evidence type="ECO:0000256" key="4">
    <source>
        <dbReference type="ARBA" id="ARBA00022679"/>
    </source>
</evidence>
<keyword evidence="4" id="KW-0808">Transferase</keyword>
<keyword evidence="10" id="KW-1185">Reference proteome</keyword>
<keyword evidence="2" id="KW-0698">rRNA processing</keyword>
<evidence type="ECO:0000256" key="7">
    <source>
        <dbReference type="PIRSR" id="PIRSR005461-1"/>
    </source>
</evidence>
<dbReference type="InterPro" id="IPR015507">
    <property type="entry name" value="rRNA-MeTfrase_E"/>
</dbReference>
<organism evidence="9 10">
    <name type="scientific">Rhodosorus marinus</name>
    <dbReference type="NCBI Taxonomy" id="101924"/>
    <lineage>
        <taxon>Eukaryota</taxon>
        <taxon>Rhodophyta</taxon>
        <taxon>Stylonematophyceae</taxon>
        <taxon>Stylonematales</taxon>
        <taxon>Stylonemataceae</taxon>
        <taxon>Rhodosorus</taxon>
    </lineage>
</organism>